<organism evidence="4 5">
    <name type="scientific">Saprolegnia diclina (strain VS20)</name>
    <dbReference type="NCBI Taxonomy" id="1156394"/>
    <lineage>
        <taxon>Eukaryota</taxon>
        <taxon>Sar</taxon>
        <taxon>Stramenopiles</taxon>
        <taxon>Oomycota</taxon>
        <taxon>Saprolegniomycetes</taxon>
        <taxon>Saprolegniales</taxon>
        <taxon>Saprolegniaceae</taxon>
        <taxon>Saprolegnia</taxon>
    </lineage>
</organism>
<feature type="compositionally biased region" description="Acidic residues" evidence="1">
    <location>
        <begin position="140"/>
        <end position="155"/>
    </location>
</feature>
<dbReference type="InParanoid" id="T0QB99"/>
<sequence length="316" mass="32534">MRVSTASILAVLASTASAKMANHQCVDIYRGARYCFEADGVVCGASEGACPKAGTKAGARCLDFLESYNGDSCVLPRDTVCEEMDNKWRCVLPGKPSEQSHGYVTAPGTQPTKTEMAQPRHGGLGSPKTHKPHTPAPTTEDVDNDEGSDSTEGSDSDSGSSNNESDDGSDDDATTKPLGDSANTNPNDTGGIDDTMASVLGNPVTQAPTNYTLGDAATAAPTTETVHSVSNQAESGATGVNEAPSQGMVAVYAVGGIACVAAAMFAVHKRRATLKAKADDECLVTPAVPHPDILPKEGSTTPTLMASTEKIKVTNV</sequence>
<keyword evidence="2" id="KW-0812">Transmembrane</keyword>
<keyword evidence="2" id="KW-0472">Membrane</keyword>
<dbReference type="Proteomes" id="UP000030762">
    <property type="component" value="Unassembled WGS sequence"/>
</dbReference>
<evidence type="ECO:0000256" key="2">
    <source>
        <dbReference type="SAM" id="Phobius"/>
    </source>
</evidence>
<dbReference type="OMA" id="ARYCFEA"/>
<evidence type="ECO:0000256" key="1">
    <source>
        <dbReference type="SAM" id="MobiDB-lite"/>
    </source>
</evidence>
<name>T0QB99_SAPDV</name>
<dbReference type="AlphaFoldDB" id="T0QB99"/>
<accession>T0QB99</accession>
<evidence type="ECO:0000313" key="4">
    <source>
        <dbReference type="EMBL" id="EQC30810.1"/>
    </source>
</evidence>
<proteinExistence type="predicted"/>
<keyword evidence="2" id="KW-1133">Transmembrane helix</keyword>
<evidence type="ECO:0000256" key="3">
    <source>
        <dbReference type="SAM" id="SignalP"/>
    </source>
</evidence>
<evidence type="ECO:0000313" key="5">
    <source>
        <dbReference type="Proteomes" id="UP000030762"/>
    </source>
</evidence>
<feature type="transmembrane region" description="Helical" evidence="2">
    <location>
        <begin position="249"/>
        <end position="267"/>
    </location>
</feature>
<reference evidence="4 5" key="1">
    <citation type="submission" date="2012-04" db="EMBL/GenBank/DDBJ databases">
        <title>The Genome Sequence of Saprolegnia declina VS20.</title>
        <authorList>
            <consortium name="The Broad Institute Genome Sequencing Platform"/>
            <person name="Russ C."/>
            <person name="Nusbaum C."/>
            <person name="Tyler B."/>
            <person name="van West P."/>
            <person name="Dieguez-Uribeondo J."/>
            <person name="de Bruijn I."/>
            <person name="Tripathy S."/>
            <person name="Jiang R."/>
            <person name="Young S.K."/>
            <person name="Zeng Q."/>
            <person name="Gargeya S."/>
            <person name="Fitzgerald M."/>
            <person name="Haas B."/>
            <person name="Abouelleil A."/>
            <person name="Alvarado L."/>
            <person name="Arachchi H.M."/>
            <person name="Berlin A."/>
            <person name="Chapman S.B."/>
            <person name="Goldberg J."/>
            <person name="Griggs A."/>
            <person name="Gujja S."/>
            <person name="Hansen M."/>
            <person name="Howarth C."/>
            <person name="Imamovic A."/>
            <person name="Larimer J."/>
            <person name="McCowen C."/>
            <person name="Montmayeur A."/>
            <person name="Murphy C."/>
            <person name="Neiman D."/>
            <person name="Pearson M."/>
            <person name="Priest M."/>
            <person name="Roberts A."/>
            <person name="Saif S."/>
            <person name="Shea T."/>
            <person name="Sisk P."/>
            <person name="Sykes S."/>
            <person name="Wortman J."/>
            <person name="Nusbaum C."/>
            <person name="Birren B."/>
        </authorList>
    </citation>
    <scope>NUCLEOTIDE SEQUENCE [LARGE SCALE GENOMIC DNA]</scope>
    <source>
        <strain evidence="4 5">VS20</strain>
    </source>
</reference>
<feature type="compositionally biased region" description="Polar residues" evidence="1">
    <location>
        <begin position="97"/>
        <end position="115"/>
    </location>
</feature>
<dbReference type="OrthoDB" id="74310at2759"/>
<feature type="chain" id="PRO_5004569724" evidence="3">
    <location>
        <begin position="19"/>
        <end position="316"/>
    </location>
</feature>
<dbReference type="GeneID" id="19952297"/>
<feature type="region of interest" description="Disordered" evidence="1">
    <location>
        <begin position="92"/>
        <end position="203"/>
    </location>
</feature>
<dbReference type="EMBL" id="JH767173">
    <property type="protein sequence ID" value="EQC30810.1"/>
    <property type="molecule type" value="Genomic_DNA"/>
</dbReference>
<keyword evidence="3" id="KW-0732">Signal</keyword>
<gene>
    <name evidence="4" type="ORF">SDRG_11570</name>
</gene>
<dbReference type="VEuPathDB" id="FungiDB:SDRG_11570"/>
<protein>
    <submittedName>
        <fullName evidence="4">Uncharacterized protein</fullName>
    </submittedName>
</protein>
<feature type="signal peptide" evidence="3">
    <location>
        <begin position="1"/>
        <end position="18"/>
    </location>
</feature>
<dbReference type="RefSeq" id="XP_008615834.1">
    <property type="nucleotide sequence ID" value="XM_008617612.1"/>
</dbReference>
<keyword evidence="5" id="KW-1185">Reference proteome</keyword>